<dbReference type="CDD" id="cd02885">
    <property type="entry name" value="NUDIX_IPP_Isomerase"/>
    <property type="match status" value="1"/>
</dbReference>
<dbReference type="AlphaFoldDB" id="A0AAU9LDL7"/>
<dbReference type="PANTHER" id="PTHR10885:SF0">
    <property type="entry name" value="ISOPENTENYL-DIPHOSPHATE DELTA-ISOMERASE"/>
    <property type="match status" value="1"/>
</dbReference>
<comment type="caution">
    <text evidence="7">The sequence shown here is derived from an EMBL/GenBank/DDBJ whole genome shotgun (WGS) entry which is preliminary data.</text>
</comment>
<comment type="pathway">
    <text evidence="1">Isoprenoid biosynthesis; dimethylallyl diphosphate biosynthesis; dimethylallyl diphosphate from isopentenyl diphosphate: step 1/1.</text>
</comment>
<dbReference type="FunFam" id="3.90.79.10:FF:000096">
    <property type="entry name" value="Isopentenyl-diphosphate Delta-isomerase"/>
    <property type="match status" value="1"/>
</dbReference>
<evidence type="ECO:0000256" key="2">
    <source>
        <dbReference type="ARBA" id="ARBA00007579"/>
    </source>
</evidence>
<dbReference type="InterPro" id="IPR015797">
    <property type="entry name" value="NUDIX_hydrolase-like_dom_sf"/>
</dbReference>
<dbReference type="PANTHER" id="PTHR10885">
    <property type="entry name" value="ISOPENTENYL-DIPHOSPHATE DELTA-ISOMERASE"/>
    <property type="match status" value="1"/>
</dbReference>
<dbReference type="GO" id="GO:0009240">
    <property type="term" value="P:isopentenyl diphosphate biosynthetic process"/>
    <property type="evidence" value="ECO:0007669"/>
    <property type="project" value="TreeGrafter"/>
</dbReference>
<dbReference type="NCBIfam" id="TIGR02150">
    <property type="entry name" value="IPP_isom_1"/>
    <property type="match status" value="1"/>
</dbReference>
<dbReference type="SUPFAM" id="SSF55811">
    <property type="entry name" value="Nudix"/>
    <property type="match status" value="1"/>
</dbReference>
<evidence type="ECO:0000259" key="6">
    <source>
        <dbReference type="PROSITE" id="PS51462"/>
    </source>
</evidence>
<keyword evidence="4" id="KW-0414">Isoprene biosynthesis</keyword>
<evidence type="ECO:0000256" key="3">
    <source>
        <dbReference type="ARBA" id="ARBA00012057"/>
    </source>
</evidence>
<dbReference type="EMBL" id="CAKKTJ010000219">
    <property type="protein sequence ID" value="CAH0478181.1"/>
    <property type="molecule type" value="Genomic_DNA"/>
</dbReference>
<dbReference type="InterPro" id="IPR000086">
    <property type="entry name" value="NUDIX_hydrolase_dom"/>
</dbReference>
<evidence type="ECO:0000313" key="7">
    <source>
        <dbReference type="EMBL" id="CAH0478181.1"/>
    </source>
</evidence>
<evidence type="ECO:0000313" key="8">
    <source>
        <dbReference type="Proteomes" id="UP001160483"/>
    </source>
</evidence>
<keyword evidence="5" id="KW-0413">Isomerase</keyword>
<dbReference type="Gene3D" id="3.90.79.10">
    <property type="entry name" value="Nucleoside Triphosphate Pyrophosphohydrolase"/>
    <property type="match status" value="1"/>
</dbReference>
<evidence type="ECO:0000256" key="4">
    <source>
        <dbReference type="ARBA" id="ARBA00023229"/>
    </source>
</evidence>
<dbReference type="Proteomes" id="UP001160483">
    <property type="component" value="Unassembled WGS sequence"/>
</dbReference>
<accession>A0AAU9LDL7</accession>
<evidence type="ECO:0000256" key="5">
    <source>
        <dbReference type="ARBA" id="ARBA00023235"/>
    </source>
</evidence>
<gene>
    <name evidence="7" type="ORF">PBS003_LOCUS4890</name>
</gene>
<dbReference type="GO" id="GO:0005737">
    <property type="term" value="C:cytoplasm"/>
    <property type="evidence" value="ECO:0007669"/>
    <property type="project" value="TreeGrafter"/>
</dbReference>
<sequence length="287" mass="32655">MLASVRTGNTLIKAAAQNGTVTLSTTGRVSYEKVLAGADTKQVELMKEQIVQVDEQGYVIGPISKKDAHIHDGVLHRAFSVFVFNSQNELLIQKRARNKITFPGFWANTCCSHPLYTKDELEDGIGVKRAAIRKLEHELGIPTSTFAINDLTYVSRVLYKAASDANWTEYEMDHILFARGDVSLSKVNENEVEQVEFVARDNLQTLLSNPKRKFSPWFRLIGSKMLPNWWNELDTVLKNDSTCHQIHDFRKSANAQEKTSLVMYQLQLRSRISNRQARQYFAHSSSF</sequence>
<name>A0AAU9LDL7_9STRA</name>
<dbReference type="InterPro" id="IPR011876">
    <property type="entry name" value="IsopentenylPP_isomerase_typ1"/>
</dbReference>
<evidence type="ECO:0000256" key="1">
    <source>
        <dbReference type="ARBA" id="ARBA00004826"/>
    </source>
</evidence>
<dbReference type="EC" id="5.3.3.2" evidence="3"/>
<dbReference type="Pfam" id="PF00293">
    <property type="entry name" value="NUDIX"/>
    <property type="match status" value="1"/>
</dbReference>
<dbReference type="PROSITE" id="PS51462">
    <property type="entry name" value="NUDIX"/>
    <property type="match status" value="1"/>
</dbReference>
<dbReference type="GO" id="GO:0004452">
    <property type="term" value="F:isopentenyl-diphosphate delta-isomerase activity"/>
    <property type="evidence" value="ECO:0007669"/>
    <property type="project" value="UniProtKB-EC"/>
</dbReference>
<organism evidence="7 8">
    <name type="scientific">Peronospora belbahrii</name>
    <dbReference type="NCBI Taxonomy" id="622444"/>
    <lineage>
        <taxon>Eukaryota</taxon>
        <taxon>Sar</taxon>
        <taxon>Stramenopiles</taxon>
        <taxon>Oomycota</taxon>
        <taxon>Peronosporomycetes</taxon>
        <taxon>Peronosporales</taxon>
        <taxon>Peronosporaceae</taxon>
        <taxon>Peronospora</taxon>
    </lineage>
</organism>
<dbReference type="NCBIfam" id="NF002995">
    <property type="entry name" value="PRK03759.1"/>
    <property type="match status" value="1"/>
</dbReference>
<comment type="similarity">
    <text evidence="2">Belongs to the IPP isomerase type 1 family.</text>
</comment>
<feature type="domain" description="Nudix hydrolase" evidence="6">
    <location>
        <begin position="74"/>
        <end position="220"/>
    </location>
</feature>
<reference evidence="7" key="1">
    <citation type="submission" date="2021-11" db="EMBL/GenBank/DDBJ databases">
        <authorList>
            <person name="Islam A."/>
            <person name="Islam S."/>
            <person name="Flora M.S."/>
            <person name="Rahman M."/>
            <person name="Ziaur R.M."/>
            <person name="Epstein J.H."/>
            <person name="Hassan M."/>
            <person name="Klassen M."/>
            <person name="Woodard K."/>
            <person name="Webb A."/>
            <person name="Webby R.J."/>
            <person name="El Zowalaty M.E."/>
        </authorList>
    </citation>
    <scope>NUCLEOTIDE SEQUENCE</scope>
    <source>
        <strain evidence="7">Pbs3</strain>
    </source>
</reference>
<protein>
    <recommendedName>
        <fullName evidence="3">isopentenyl-diphosphate Delta-isomerase</fullName>
        <ecNumber evidence="3">5.3.3.2</ecNumber>
    </recommendedName>
</protein>
<proteinExistence type="inferred from homology"/>